<evidence type="ECO:0000313" key="5">
    <source>
        <dbReference type="EMBL" id="PRP66635.1"/>
    </source>
</evidence>
<dbReference type="InterPro" id="IPR016032">
    <property type="entry name" value="Sig_transdc_resp-reg_C-effctor"/>
</dbReference>
<accession>A0A2S9WT35</accession>
<dbReference type="RefSeq" id="WP_105982434.1">
    <property type="nucleotide sequence ID" value="NZ_MQUC01000003.1"/>
</dbReference>
<keyword evidence="1" id="KW-0805">Transcription regulation</keyword>
<organism evidence="5 6">
    <name type="scientific">Nonlabens agnitus</name>
    <dbReference type="NCBI Taxonomy" id="870484"/>
    <lineage>
        <taxon>Bacteria</taxon>
        <taxon>Pseudomonadati</taxon>
        <taxon>Bacteroidota</taxon>
        <taxon>Flavobacteriia</taxon>
        <taxon>Flavobacteriales</taxon>
        <taxon>Flavobacteriaceae</taxon>
        <taxon>Nonlabens</taxon>
    </lineage>
</organism>
<dbReference type="AlphaFoldDB" id="A0A2S9WT35"/>
<feature type="domain" description="HTH luxR-type" evidence="4">
    <location>
        <begin position="186"/>
        <end position="250"/>
    </location>
</feature>
<dbReference type="Pfam" id="PF00196">
    <property type="entry name" value="GerE"/>
    <property type="match status" value="1"/>
</dbReference>
<dbReference type="Gene3D" id="3.30.450.20">
    <property type="entry name" value="PAS domain"/>
    <property type="match status" value="1"/>
</dbReference>
<evidence type="ECO:0000256" key="1">
    <source>
        <dbReference type="ARBA" id="ARBA00023015"/>
    </source>
</evidence>
<evidence type="ECO:0000259" key="4">
    <source>
        <dbReference type="PROSITE" id="PS50043"/>
    </source>
</evidence>
<proteinExistence type="predicted"/>
<dbReference type="SUPFAM" id="SSF46894">
    <property type="entry name" value="C-terminal effector domain of the bipartite response regulators"/>
    <property type="match status" value="1"/>
</dbReference>
<gene>
    <name evidence="5" type="ORF">BST86_05725</name>
</gene>
<evidence type="ECO:0000256" key="3">
    <source>
        <dbReference type="ARBA" id="ARBA00023163"/>
    </source>
</evidence>
<sequence>MKEALKMHKSLLKSNTRLPEDDLKKLIHRFKRASNQSLHKNSFSYLLNLHTLGYEFVSDQCAAFTGLNSAEFCEKGLDVLPEIMVSEDLAKLAQHIFPEMETAYKAMEPKDRSNIMFEVYYRLKGHDNKETISIVEYSSYTVFDEQGNATASTGICYESSLQINGVRGIVRLQTDSGQELIYDRMILHELEVLTATELKLAELLSKGNTRKDIAQELNVSIHTVKTHVKNIYKKLNVNSATELISHLNPN</sequence>
<dbReference type="GO" id="GO:0006355">
    <property type="term" value="P:regulation of DNA-templated transcription"/>
    <property type="evidence" value="ECO:0007669"/>
    <property type="project" value="InterPro"/>
</dbReference>
<keyword evidence="3" id="KW-0804">Transcription</keyword>
<name>A0A2S9WT35_9FLAO</name>
<dbReference type="SMART" id="SM00421">
    <property type="entry name" value="HTH_LUXR"/>
    <property type="match status" value="1"/>
</dbReference>
<dbReference type="GO" id="GO:0003677">
    <property type="term" value="F:DNA binding"/>
    <property type="evidence" value="ECO:0007669"/>
    <property type="project" value="UniProtKB-KW"/>
</dbReference>
<dbReference type="CDD" id="cd06170">
    <property type="entry name" value="LuxR_C_like"/>
    <property type="match status" value="1"/>
</dbReference>
<dbReference type="InterPro" id="IPR036388">
    <property type="entry name" value="WH-like_DNA-bd_sf"/>
</dbReference>
<keyword evidence="6" id="KW-1185">Reference proteome</keyword>
<dbReference type="PROSITE" id="PS50043">
    <property type="entry name" value="HTH_LUXR_2"/>
    <property type="match status" value="1"/>
</dbReference>
<protein>
    <recommendedName>
        <fullName evidence="4">HTH luxR-type domain-containing protein</fullName>
    </recommendedName>
</protein>
<evidence type="ECO:0000313" key="6">
    <source>
        <dbReference type="Proteomes" id="UP000239532"/>
    </source>
</evidence>
<dbReference type="PANTHER" id="PTHR44688">
    <property type="entry name" value="DNA-BINDING TRANSCRIPTIONAL ACTIVATOR DEVR_DOSR"/>
    <property type="match status" value="1"/>
</dbReference>
<keyword evidence="2" id="KW-0238">DNA-binding</keyword>
<dbReference type="InterPro" id="IPR000792">
    <property type="entry name" value="Tscrpt_reg_LuxR_C"/>
</dbReference>
<dbReference type="OrthoDB" id="9797341at2"/>
<dbReference type="PANTHER" id="PTHR44688:SF16">
    <property type="entry name" value="DNA-BINDING TRANSCRIPTIONAL ACTIVATOR DEVR_DOSR"/>
    <property type="match status" value="1"/>
</dbReference>
<dbReference type="EMBL" id="MQUC01000003">
    <property type="protein sequence ID" value="PRP66635.1"/>
    <property type="molecule type" value="Genomic_DNA"/>
</dbReference>
<dbReference type="PRINTS" id="PR00038">
    <property type="entry name" value="HTHLUXR"/>
</dbReference>
<dbReference type="Gene3D" id="1.10.10.10">
    <property type="entry name" value="Winged helix-like DNA-binding domain superfamily/Winged helix DNA-binding domain"/>
    <property type="match status" value="1"/>
</dbReference>
<comment type="caution">
    <text evidence="5">The sequence shown here is derived from an EMBL/GenBank/DDBJ whole genome shotgun (WGS) entry which is preliminary data.</text>
</comment>
<evidence type="ECO:0000256" key="2">
    <source>
        <dbReference type="ARBA" id="ARBA00023125"/>
    </source>
</evidence>
<reference evidence="5 6" key="1">
    <citation type="submission" date="2016-11" db="EMBL/GenBank/DDBJ databases">
        <title>Trade-off between light-utilization and light-protection in marine flavobacteria.</title>
        <authorList>
            <person name="Kumagai Y."/>
        </authorList>
    </citation>
    <scope>NUCLEOTIDE SEQUENCE [LARGE SCALE GENOMIC DNA]</scope>
    <source>
        <strain evidence="5 6">JCM 17109</strain>
    </source>
</reference>
<dbReference type="Proteomes" id="UP000239532">
    <property type="component" value="Unassembled WGS sequence"/>
</dbReference>